<dbReference type="HOGENOM" id="CLU_2810750_0_0_9"/>
<dbReference type="EMBL" id="AEXW01000004">
    <property type="protein sequence ID" value="EGD32466.1"/>
    <property type="molecule type" value="Genomic_DNA"/>
</dbReference>
<keyword evidence="1" id="KW-0175">Coiled coil</keyword>
<name>F0I6G6_STRSA</name>
<proteinExistence type="predicted"/>
<dbReference type="AlphaFoldDB" id="F0I6G6"/>
<comment type="caution">
    <text evidence="2">The sequence shown here is derived from an EMBL/GenBank/DDBJ whole genome shotgun (WGS) entry which is preliminary data.</text>
</comment>
<protein>
    <submittedName>
        <fullName evidence="2">Uncharacterized protein</fullName>
    </submittedName>
</protein>
<gene>
    <name evidence="2" type="ORF">HMPREF9382_0399</name>
</gene>
<organism evidence="2 3">
    <name type="scientific">Streptococcus sanguinis SK115</name>
    <dbReference type="NCBI Taxonomy" id="888810"/>
    <lineage>
        <taxon>Bacteria</taxon>
        <taxon>Bacillati</taxon>
        <taxon>Bacillota</taxon>
        <taxon>Bacilli</taxon>
        <taxon>Lactobacillales</taxon>
        <taxon>Streptococcaceae</taxon>
        <taxon>Streptococcus</taxon>
    </lineage>
</organism>
<evidence type="ECO:0000313" key="2">
    <source>
        <dbReference type="EMBL" id="EGD32466.1"/>
    </source>
</evidence>
<reference evidence="2 3" key="1">
    <citation type="submission" date="2011-02" db="EMBL/GenBank/DDBJ databases">
        <authorList>
            <person name="Muzny D."/>
            <person name="Qin X."/>
            <person name="Deng J."/>
            <person name="Jiang H."/>
            <person name="Liu Y."/>
            <person name="Qu J."/>
            <person name="Song X.-Z."/>
            <person name="Zhang L."/>
            <person name="Thornton R."/>
            <person name="Coyle M."/>
            <person name="Francisco L."/>
            <person name="Jackson L."/>
            <person name="Javaid M."/>
            <person name="Korchina V."/>
            <person name="Kovar C."/>
            <person name="Mata R."/>
            <person name="Mathew T."/>
            <person name="Ngo R."/>
            <person name="Nguyen L."/>
            <person name="Nguyen N."/>
            <person name="Okwuonu G."/>
            <person name="Ongeri F."/>
            <person name="Pham C."/>
            <person name="Simmons D."/>
            <person name="Wilczek-Boney K."/>
            <person name="Hale W."/>
            <person name="Jakkamsetti A."/>
            <person name="Pham P."/>
            <person name="Ruth R."/>
            <person name="San Lucas F."/>
            <person name="Warren J."/>
            <person name="Zhang J."/>
            <person name="Zhao Z."/>
            <person name="Zhou C."/>
            <person name="Zhu D."/>
            <person name="Lee S."/>
            <person name="Bess C."/>
            <person name="Blankenburg K."/>
            <person name="Forbes L."/>
            <person name="Fu Q."/>
            <person name="Gubbala S."/>
            <person name="Hirani K."/>
            <person name="Jayaseelan J.C."/>
            <person name="Lara F."/>
            <person name="Munidasa M."/>
            <person name="Palculict T."/>
            <person name="Patil S."/>
            <person name="Pu L.-L."/>
            <person name="Saada N."/>
            <person name="Tang L."/>
            <person name="Weissenberger G."/>
            <person name="Zhu Y."/>
            <person name="Hemphill L."/>
            <person name="Shang Y."/>
            <person name="Youmans B."/>
            <person name="Ayvaz T."/>
            <person name="Ross M."/>
            <person name="Santibanez J."/>
            <person name="Aqrawi P."/>
            <person name="Gross S."/>
            <person name="Joshi V."/>
            <person name="Fowler G."/>
            <person name="Nazareth L."/>
            <person name="Reid J."/>
            <person name="Worley K."/>
            <person name="Petrosino J."/>
            <person name="Highlander S."/>
            <person name="Gibbs R."/>
        </authorList>
    </citation>
    <scope>NUCLEOTIDE SEQUENCE [LARGE SCALE GENOMIC DNA]</scope>
    <source>
        <strain evidence="2 3">SK115</strain>
    </source>
</reference>
<sequence>MIEYDAINRKIEQISNLERQISDLQYKMSSIRNREYINNMYRWIDEKKPRFKNFFVNNVEVCLAERT</sequence>
<evidence type="ECO:0000256" key="1">
    <source>
        <dbReference type="SAM" id="Coils"/>
    </source>
</evidence>
<evidence type="ECO:0000313" key="3">
    <source>
        <dbReference type="Proteomes" id="UP000003351"/>
    </source>
</evidence>
<feature type="coiled-coil region" evidence="1">
    <location>
        <begin position="7"/>
        <end position="34"/>
    </location>
</feature>
<accession>F0I6G6</accession>
<dbReference type="Proteomes" id="UP000003351">
    <property type="component" value="Unassembled WGS sequence"/>
</dbReference>